<evidence type="ECO:0000313" key="2">
    <source>
        <dbReference type="Proteomes" id="UP000239706"/>
    </source>
</evidence>
<proteinExistence type="predicted"/>
<keyword evidence="2" id="KW-1185">Reference proteome</keyword>
<accession>A0A2T0B895</accession>
<evidence type="ECO:0000313" key="1">
    <source>
        <dbReference type="EMBL" id="PRR80075.1"/>
    </source>
</evidence>
<comment type="caution">
    <text evidence="1">The sequence shown here is derived from an EMBL/GenBank/DDBJ whole genome shotgun (WGS) entry which is preliminary data.</text>
</comment>
<dbReference type="RefSeq" id="WP_106062644.1">
    <property type="nucleotide sequence ID" value="NZ_PVXO01000009.1"/>
</dbReference>
<dbReference type="EMBL" id="PVXO01000009">
    <property type="protein sequence ID" value="PRR80075.1"/>
    <property type="molecule type" value="Genomic_DNA"/>
</dbReference>
<name>A0A2T0B895_9CLOT</name>
<sequence length="48" mass="5426">MMLQIILTSVIVLSAVYILYKNIKYKSQGKCDCSSCSAHCPNYKKDSH</sequence>
<gene>
    <name evidence="1" type="ORF">CLLI_04590</name>
</gene>
<dbReference type="OrthoDB" id="1929574at2"/>
<organism evidence="1 2">
    <name type="scientific">Clostridium liquoris</name>
    <dbReference type="NCBI Taxonomy" id="1289519"/>
    <lineage>
        <taxon>Bacteria</taxon>
        <taxon>Bacillati</taxon>
        <taxon>Bacillota</taxon>
        <taxon>Clostridia</taxon>
        <taxon>Eubacteriales</taxon>
        <taxon>Clostridiaceae</taxon>
        <taxon>Clostridium</taxon>
    </lineage>
</organism>
<dbReference type="Proteomes" id="UP000239706">
    <property type="component" value="Unassembled WGS sequence"/>
</dbReference>
<dbReference type="Pfam" id="PF12669">
    <property type="entry name" value="FeoB_associated"/>
    <property type="match status" value="1"/>
</dbReference>
<dbReference type="AlphaFoldDB" id="A0A2T0B895"/>
<protein>
    <submittedName>
        <fullName evidence="1">Virus attachment protein p12 family protein</fullName>
    </submittedName>
</protein>
<reference evidence="1 2" key="1">
    <citation type="submission" date="2018-03" db="EMBL/GenBank/DDBJ databases">
        <title>Genome sequence of Clostridium liquoris DSM 100320.</title>
        <authorList>
            <person name="Poehlein A."/>
            <person name="Daniel R."/>
        </authorList>
    </citation>
    <scope>NUCLEOTIDE SEQUENCE [LARGE SCALE GENOMIC DNA]</scope>
    <source>
        <strain evidence="1 2">DSM 100320</strain>
    </source>
</reference>